<proteinExistence type="predicted"/>
<evidence type="ECO:0000313" key="5">
    <source>
        <dbReference type="Proteomes" id="UP000699975"/>
    </source>
</evidence>
<evidence type="ECO:0000256" key="1">
    <source>
        <dbReference type="ARBA" id="ARBA00022801"/>
    </source>
</evidence>
<evidence type="ECO:0000259" key="3">
    <source>
        <dbReference type="Pfam" id="PF12697"/>
    </source>
</evidence>
<keyword evidence="5" id="KW-1185">Reference proteome</keyword>
<dbReference type="RefSeq" id="WP_218315666.1">
    <property type="nucleotide sequence ID" value="NZ_JAGSPB010000001.1"/>
</dbReference>
<reference evidence="4 5" key="1">
    <citation type="submission" date="2021-04" db="EMBL/GenBank/DDBJ databases">
        <authorList>
            <person name="Pira H."/>
            <person name="Risdian C."/>
            <person name="Wink J."/>
        </authorList>
    </citation>
    <scope>NUCLEOTIDE SEQUENCE [LARGE SCALE GENOMIC DNA]</scope>
    <source>
        <strain evidence="4 5">WH131</strain>
    </source>
</reference>
<gene>
    <name evidence="4" type="ORF">KCG45_03225</name>
</gene>
<dbReference type="InterPro" id="IPR000073">
    <property type="entry name" value="AB_hydrolase_1"/>
</dbReference>
<dbReference type="EMBL" id="JAGSPB010000001">
    <property type="protein sequence ID" value="MBV7265175.1"/>
    <property type="molecule type" value="Genomic_DNA"/>
</dbReference>
<organism evidence="4 5">
    <name type="scientific">Erythrobacter ani</name>
    <dbReference type="NCBI Taxonomy" id="2827235"/>
    <lineage>
        <taxon>Bacteria</taxon>
        <taxon>Pseudomonadati</taxon>
        <taxon>Pseudomonadota</taxon>
        <taxon>Alphaproteobacteria</taxon>
        <taxon>Sphingomonadales</taxon>
        <taxon>Erythrobacteraceae</taxon>
        <taxon>Erythrobacter/Porphyrobacter group</taxon>
        <taxon>Erythrobacter</taxon>
    </lineage>
</organism>
<dbReference type="Proteomes" id="UP000699975">
    <property type="component" value="Unassembled WGS sequence"/>
</dbReference>
<dbReference type="GO" id="GO:0016787">
    <property type="term" value="F:hydrolase activity"/>
    <property type="evidence" value="ECO:0007669"/>
    <property type="project" value="UniProtKB-KW"/>
</dbReference>
<evidence type="ECO:0000256" key="2">
    <source>
        <dbReference type="SAM" id="MobiDB-lite"/>
    </source>
</evidence>
<dbReference type="InterPro" id="IPR050266">
    <property type="entry name" value="AB_hydrolase_sf"/>
</dbReference>
<dbReference type="Pfam" id="PF12697">
    <property type="entry name" value="Abhydrolase_6"/>
    <property type="match status" value="1"/>
</dbReference>
<feature type="domain" description="AB hydrolase-1" evidence="3">
    <location>
        <begin position="31"/>
        <end position="279"/>
    </location>
</feature>
<sequence>MKPAARTIEVNGIKLAYFEWRAKPGNQEPALVFAHATGFHARVWDAIIEHFPDRRVLSLDLRGHGRSTGDPIDHWQTMSRDVGAFLKQLRIRRAIGIGHSMGAHTLLQCAADMPDAFSRLVLFDPVILAPEFYAAGAPLFTSDAPHPAIRRKRDFDSVESMIERFGSRDPYDLFEPRVFEDYCRYGLLPTSDGAKCELACLPEMEASVYASSRSNTGIHEAARQVDIPTLIVRAKQTDLQDFKSSPTWPELASTMPKGTDLYRPDRTHFHPFEDPADAAAIIERAISE</sequence>
<protein>
    <submittedName>
        <fullName evidence="4">Alpha/beta hydrolase</fullName>
    </submittedName>
</protein>
<dbReference type="PANTHER" id="PTHR43798">
    <property type="entry name" value="MONOACYLGLYCEROL LIPASE"/>
    <property type="match status" value="1"/>
</dbReference>
<accession>A0ABS6SJI5</accession>
<name>A0ABS6SJI5_9SPHN</name>
<feature type="region of interest" description="Disordered" evidence="2">
    <location>
        <begin position="243"/>
        <end position="262"/>
    </location>
</feature>
<dbReference type="PANTHER" id="PTHR43798:SF31">
    <property type="entry name" value="AB HYDROLASE SUPERFAMILY PROTEIN YCLE"/>
    <property type="match status" value="1"/>
</dbReference>
<evidence type="ECO:0000313" key="4">
    <source>
        <dbReference type="EMBL" id="MBV7265175.1"/>
    </source>
</evidence>
<comment type="caution">
    <text evidence="4">The sequence shown here is derived from an EMBL/GenBank/DDBJ whole genome shotgun (WGS) entry which is preliminary data.</text>
</comment>
<keyword evidence="1 4" id="KW-0378">Hydrolase</keyword>